<evidence type="ECO:0000313" key="9">
    <source>
        <dbReference type="EMBL" id="TCS91713.1"/>
    </source>
</evidence>
<evidence type="ECO:0000259" key="8">
    <source>
        <dbReference type="Pfam" id="PF01757"/>
    </source>
</evidence>
<dbReference type="Pfam" id="PF01757">
    <property type="entry name" value="Acyl_transf_3"/>
    <property type="match status" value="1"/>
</dbReference>
<reference evidence="9 10" key="1">
    <citation type="submission" date="2019-03" db="EMBL/GenBank/DDBJ databases">
        <title>Genomic Encyclopedia of Type Strains, Phase IV (KMG-IV): sequencing the most valuable type-strain genomes for metagenomic binning, comparative biology and taxonomic classification.</title>
        <authorList>
            <person name="Goeker M."/>
        </authorList>
    </citation>
    <scope>NUCLEOTIDE SEQUENCE [LARGE SCALE GENOMIC DNA]</scope>
    <source>
        <strain evidence="9 10">DSM 26752</strain>
    </source>
</reference>
<evidence type="ECO:0000256" key="3">
    <source>
        <dbReference type="ARBA" id="ARBA00022475"/>
    </source>
</evidence>
<dbReference type="AlphaFoldDB" id="A0A4R3L1W6"/>
<evidence type="ECO:0000256" key="6">
    <source>
        <dbReference type="ARBA" id="ARBA00023136"/>
    </source>
</evidence>
<dbReference type="GO" id="GO:0005886">
    <property type="term" value="C:plasma membrane"/>
    <property type="evidence" value="ECO:0007669"/>
    <property type="project" value="UniProtKB-SubCell"/>
</dbReference>
<comment type="subcellular location">
    <subcellularLocation>
        <location evidence="1">Cell membrane</location>
        <topology evidence="1">Multi-pass membrane protein</topology>
    </subcellularLocation>
</comment>
<evidence type="ECO:0000256" key="5">
    <source>
        <dbReference type="ARBA" id="ARBA00022989"/>
    </source>
</evidence>
<protein>
    <submittedName>
        <fullName evidence="9">Acyltransferase-like protein</fullName>
    </submittedName>
</protein>
<organism evidence="9 10">
    <name type="scientific">Keratinibaculum paraultunense</name>
    <dbReference type="NCBI Taxonomy" id="1278232"/>
    <lineage>
        <taxon>Bacteria</taxon>
        <taxon>Bacillati</taxon>
        <taxon>Bacillota</taxon>
        <taxon>Tissierellia</taxon>
        <taxon>Tissierellales</taxon>
        <taxon>Tepidimicrobiaceae</taxon>
        <taxon>Keratinibaculum</taxon>
    </lineage>
</organism>
<keyword evidence="9" id="KW-0808">Transferase</keyword>
<keyword evidence="4 7" id="KW-0812">Transmembrane</keyword>
<comment type="similarity">
    <text evidence="2">Belongs to the acyltransferase 3 family.</text>
</comment>
<dbReference type="RefSeq" id="WP_132025555.1">
    <property type="nucleotide sequence ID" value="NZ_CP068564.1"/>
</dbReference>
<dbReference type="PANTHER" id="PTHR40074:SF2">
    <property type="entry name" value="O-ACETYLTRANSFERASE WECH"/>
    <property type="match status" value="1"/>
</dbReference>
<keyword evidence="10" id="KW-1185">Reference proteome</keyword>
<dbReference type="GO" id="GO:0009246">
    <property type="term" value="P:enterobacterial common antigen biosynthetic process"/>
    <property type="evidence" value="ECO:0007669"/>
    <property type="project" value="TreeGrafter"/>
</dbReference>
<evidence type="ECO:0000256" key="4">
    <source>
        <dbReference type="ARBA" id="ARBA00022692"/>
    </source>
</evidence>
<comment type="caution">
    <text evidence="9">The sequence shown here is derived from an EMBL/GenBank/DDBJ whole genome shotgun (WGS) entry which is preliminary data.</text>
</comment>
<gene>
    <name evidence="9" type="ORF">EDD65_101216</name>
</gene>
<evidence type="ECO:0000256" key="7">
    <source>
        <dbReference type="SAM" id="Phobius"/>
    </source>
</evidence>
<feature type="domain" description="Acyltransferase 3" evidence="8">
    <location>
        <begin position="8"/>
        <end position="97"/>
    </location>
</feature>
<evidence type="ECO:0000256" key="1">
    <source>
        <dbReference type="ARBA" id="ARBA00004651"/>
    </source>
</evidence>
<feature type="transmembrane region" description="Helical" evidence="7">
    <location>
        <begin position="12"/>
        <end position="33"/>
    </location>
</feature>
<dbReference type="Proteomes" id="UP000294567">
    <property type="component" value="Unassembled WGS sequence"/>
</dbReference>
<name>A0A4R3L1W6_9FIRM</name>
<dbReference type="OrthoDB" id="569695at2"/>
<keyword evidence="5 7" id="KW-1133">Transmembrane helix</keyword>
<keyword evidence="9" id="KW-0012">Acyltransferase</keyword>
<proteinExistence type="inferred from homology"/>
<keyword evidence="3" id="KW-1003">Cell membrane</keyword>
<feature type="transmembrane region" description="Helical" evidence="7">
    <location>
        <begin position="53"/>
        <end position="70"/>
    </location>
</feature>
<evidence type="ECO:0000313" key="10">
    <source>
        <dbReference type="Proteomes" id="UP000294567"/>
    </source>
</evidence>
<keyword evidence="6 7" id="KW-0472">Membrane</keyword>
<evidence type="ECO:0000256" key="2">
    <source>
        <dbReference type="ARBA" id="ARBA00007400"/>
    </source>
</evidence>
<dbReference type="InterPro" id="IPR002656">
    <property type="entry name" value="Acyl_transf_3_dom"/>
</dbReference>
<dbReference type="GO" id="GO:0016413">
    <property type="term" value="F:O-acetyltransferase activity"/>
    <property type="evidence" value="ECO:0007669"/>
    <property type="project" value="TreeGrafter"/>
</dbReference>
<dbReference type="PANTHER" id="PTHR40074">
    <property type="entry name" value="O-ACETYLTRANSFERASE WECH"/>
    <property type="match status" value="1"/>
</dbReference>
<sequence length="109" mass="12788">MTRRKRIEEIDYIRAIAAIGILIIHATGGFAVHSEYGSKAMYLGIFLNQFFRFGSPIFMMLSGLVLFYNYRSINELDIGRYYKKKVKFIFLPYIIWSSNNQSLLLENFI</sequence>
<accession>A0A4R3L1W6</accession>
<dbReference type="EMBL" id="SMAE01000001">
    <property type="protein sequence ID" value="TCS91713.1"/>
    <property type="molecule type" value="Genomic_DNA"/>
</dbReference>